<dbReference type="HOGENOM" id="CLU_036110_3_1_10"/>
<evidence type="ECO:0000256" key="1">
    <source>
        <dbReference type="ARBA" id="ARBA00008853"/>
    </source>
</evidence>
<dbReference type="InterPro" id="IPR005511">
    <property type="entry name" value="SMP-30"/>
</dbReference>
<dbReference type="Pfam" id="PF08450">
    <property type="entry name" value="SGL"/>
    <property type="match status" value="1"/>
</dbReference>
<accession>I0KGU8</accession>
<feature type="binding site" evidence="3">
    <location>
        <position position="204"/>
    </location>
    <ligand>
        <name>a divalent metal cation</name>
        <dbReference type="ChEBI" id="CHEBI:60240"/>
    </ligand>
</feature>
<name>I0KGU8_9BACT</name>
<dbReference type="PANTHER" id="PTHR10907">
    <property type="entry name" value="REGUCALCIN"/>
    <property type="match status" value="1"/>
</dbReference>
<feature type="domain" description="SMP-30/Gluconolactonase/LRE-like region" evidence="4">
    <location>
        <begin position="12"/>
        <end position="262"/>
    </location>
</feature>
<dbReference type="STRING" id="1166018.FAES_5352"/>
<feature type="active site" description="Proton donor/acceptor" evidence="2">
    <location>
        <position position="204"/>
    </location>
</feature>
<dbReference type="InterPro" id="IPR013658">
    <property type="entry name" value="SGL"/>
</dbReference>
<dbReference type="GO" id="GO:0019853">
    <property type="term" value="P:L-ascorbic acid biosynthetic process"/>
    <property type="evidence" value="ECO:0007669"/>
    <property type="project" value="TreeGrafter"/>
</dbReference>
<comment type="cofactor">
    <cofactor evidence="3">
        <name>Zn(2+)</name>
        <dbReference type="ChEBI" id="CHEBI:29105"/>
    </cofactor>
    <text evidence="3">Binds 1 divalent metal cation per subunit.</text>
</comment>
<dbReference type="EMBL" id="HE796683">
    <property type="protein sequence ID" value="CCH03351.1"/>
    <property type="molecule type" value="Genomic_DNA"/>
</dbReference>
<organism evidence="5 6">
    <name type="scientific">Fibrella aestuarina BUZ 2</name>
    <dbReference type="NCBI Taxonomy" id="1166018"/>
    <lineage>
        <taxon>Bacteria</taxon>
        <taxon>Pseudomonadati</taxon>
        <taxon>Bacteroidota</taxon>
        <taxon>Cytophagia</taxon>
        <taxon>Cytophagales</taxon>
        <taxon>Spirosomataceae</taxon>
        <taxon>Fibrella</taxon>
    </lineage>
</organism>
<evidence type="ECO:0000313" key="6">
    <source>
        <dbReference type="Proteomes" id="UP000011058"/>
    </source>
</evidence>
<dbReference type="KEGG" id="fae:FAES_5352"/>
<sequence length="284" mass="31478">MVSVFVEAACELGEGPVWDHVRQCLWWVDITNCTIYRADPTGHHVRSWVVDELVGFVLPHPDGTLWAGLQSGLHRVTLQADGGISVDRLTYLTPAPNHQIRFNDGWVDRNGVLYATTMDMDVEEPIGELHRYADFSQRHADLLVDGFVIGNGPALSPDEQTLYVNETNGHPERTKGVYQAPLSLDGQLGPLTLLIDWQYEGSPDGVTVDRAGNLWVGGYGSREVHQFAPDGSLLRTIEIPAWNITKPAIGPDYHTIFVTSARQGLSDEQLAQFPQTGSVWQIKL</sequence>
<evidence type="ECO:0000256" key="3">
    <source>
        <dbReference type="PIRSR" id="PIRSR605511-2"/>
    </source>
</evidence>
<comment type="similarity">
    <text evidence="1">Belongs to the SMP-30/CGR1 family.</text>
</comment>
<dbReference type="SUPFAM" id="SSF63829">
    <property type="entry name" value="Calcium-dependent phosphotriesterase"/>
    <property type="match status" value="1"/>
</dbReference>
<dbReference type="Gene3D" id="2.120.10.30">
    <property type="entry name" value="TolB, C-terminal domain"/>
    <property type="match status" value="1"/>
</dbReference>
<feature type="binding site" evidence="3">
    <location>
        <position position="151"/>
    </location>
    <ligand>
        <name>a divalent metal cation</name>
        <dbReference type="ChEBI" id="CHEBI:60240"/>
    </ligand>
</feature>
<evidence type="ECO:0000259" key="4">
    <source>
        <dbReference type="Pfam" id="PF08450"/>
    </source>
</evidence>
<feature type="binding site" evidence="3">
    <location>
        <position position="121"/>
    </location>
    <ligand>
        <name>substrate</name>
    </ligand>
</feature>
<gene>
    <name evidence="5" type="primary">rgn</name>
    <name evidence="5" type="ORF">FAES_5352</name>
</gene>
<dbReference type="Proteomes" id="UP000011058">
    <property type="component" value="Chromosome"/>
</dbReference>
<keyword evidence="6" id="KW-1185">Reference proteome</keyword>
<dbReference type="InterPro" id="IPR011042">
    <property type="entry name" value="6-blade_b-propeller_TolB-like"/>
</dbReference>
<reference evidence="5 6" key="1">
    <citation type="journal article" date="2012" name="J. Bacteriol.">
        <title>Genome Sequence of Fibrella aestuarina BUZ 2T, a Filamentous Marine Bacterium.</title>
        <authorList>
            <person name="Filippini M."/>
            <person name="Qi W."/>
            <person name="Blom J."/>
            <person name="Goesmann A."/>
            <person name="Smits T.H."/>
            <person name="Bagheri H.C."/>
        </authorList>
    </citation>
    <scope>NUCLEOTIDE SEQUENCE [LARGE SCALE GENOMIC DNA]</scope>
    <source>
        <strain evidence="6">BUZ 2T</strain>
    </source>
</reference>
<evidence type="ECO:0000256" key="2">
    <source>
        <dbReference type="PIRSR" id="PIRSR605511-1"/>
    </source>
</evidence>
<keyword evidence="3" id="KW-0862">Zinc</keyword>
<dbReference type="eggNOG" id="COG3386">
    <property type="taxonomic scope" value="Bacteria"/>
</dbReference>
<evidence type="ECO:0000313" key="5">
    <source>
        <dbReference type="EMBL" id="CCH03351.1"/>
    </source>
</evidence>
<feature type="binding site" evidence="3">
    <location>
        <position position="103"/>
    </location>
    <ligand>
        <name>substrate</name>
    </ligand>
</feature>
<feature type="binding site" evidence="3">
    <location>
        <position position="14"/>
    </location>
    <ligand>
        <name>a divalent metal cation</name>
        <dbReference type="ChEBI" id="CHEBI:60240"/>
    </ligand>
</feature>
<dbReference type="RefSeq" id="WP_015334448.1">
    <property type="nucleotide sequence ID" value="NC_020054.1"/>
</dbReference>
<dbReference type="PRINTS" id="PR01790">
    <property type="entry name" value="SMP30FAMILY"/>
</dbReference>
<dbReference type="GO" id="GO:0004341">
    <property type="term" value="F:gluconolactonase activity"/>
    <property type="evidence" value="ECO:0007669"/>
    <property type="project" value="TreeGrafter"/>
</dbReference>
<feature type="binding site" evidence="3">
    <location>
        <position position="101"/>
    </location>
    <ligand>
        <name>substrate</name>
    </ligand>
</feature>
<keyword evidence="3" id="KW-0479">Metal-binding</keyword>
<proteinExistence type="inferred from homology"/>
<dbReference type="OrthoDB" id="2633250at2"/>
<dbReference type="PANTHER" id="PTHR10907:SF47">
    <property type="entry name" value="REGUCALCIN"/>
    <property type="match status" value="1"/>
</dbReference>
<dbReference type="AlphaFoldDB" id="I0KGU8"/>
<dbReference type="GO" id="GO:0005509">
    <property type="term" value="F:calcium ion binding"/>
    <property type="evidence" value="ECO:0007669"/>
    <property type="project" value="TreeGrafter"/>
</dbReference>
<protein>
    <submittedName>
        <fullName evidence="5">Regucalcin RC</fullName>
    </submittedName>
</protein>